<gene>
    <name evidence="1" type="ORF">AB433_18370</name>
</gene>
<dbReference type="OrthoDB" id="9792687at2"/>
<name>A0A0G3XNI0_9SPHN</name>
<organism evidence="1 2">
    <name type="scientific">Croceicoccus naphthovorans</name>
    <dbReference type="NCBI Taxonomy" id="1348774"/>
    <lineage>
        <taxon>Bacteria</taxon>
        <taxon>Pseudomonadati</taxon>
        <taxon>Pseudomonadota</taxon>
        <taxon>Alphaproteobacteria</taxon>
        <taxon>Sphingomonadales</taxon>
        <taxon>Erythrobacteraceae</taxon>
        <taxon>Croceicoccus</taxon>
    </lineage>
</organism>
<keyword evidence="2" id="KW-1185">Reference proteome</keyword>
<geneLocation type="plasmid" evidence="1 2">
    <name>p1</name>
</geneLocation>
<proteinExistence type="predicted"/>
<dbReference type="KEGG" id="cna:AB433_18370"/>
<dbReference type="PATRIC" id="fig|1348774.3.peg.3871"/>
<dbReference type="GO" id="GO:0003697">
    <property type="term" value="F:single-stranded DNA binding"/>
    <property type="evidence" value="ECO:0007669"/>
    <property type="project" value="InterPro"/>
</dbReference>
<dbReference type="AlphaFoldDB" id="A0A0G3XNI0"/>
<protein>
    <submittedName>
        <fullName evidence="1">Uncharacterized protein</fullName>
    </submittedName>
</protein>
<evidence type="ECO:0000313" key="1">
    <source>
        <dbReference type="EMBL" id="AKM12098.1"/>
    </source>
</evidence>
<dbReference type="Proteomes" id="UP000035287">
    <property type="component" value="Plasmid p1"/>
</dbReference>
<reference evidence="1 2" key="1">
    <citation type="submission" date="2015-06" db="EMBL/GenBank/DDBJ databases">
        <authorList>
            <person name="Zeng Y."/>
            <person name="Huang Y."/>
        </authorList>
    </citation>
    <scope>NUCLEOTIDE SEQUENCE [LARGE SCALE GENOMIC DNA]</scope>
    <source>
        <strain evidence="1 2">PQ-2</strain>
        <plasmid evidence="2">Plasmid p1</plasmid>
    </source>
</reference>
<sequence>MTRHPKPDVAKVITDLILEKIAAGTAPWLKPWTSTSTRPLRHNGVPYSGINTFFLWAVAESRG</sequence>
<dbReference type="Pfam" id="PF08401">
    <property type="entry name" value="ArdcN"/>
    <property type="match status" value="1"/>
</dbReference>
<dbReference type="InterPro" id="IPR013610">
    <property type="entry name" value="ArdC_N"/>
</dbReference>
<dbReference type="EMBL" id="CP011771">
    <property type="protein sequence ID" value="AKM12098.1"/>
    <property type="molecule type" value="Genomic_DNA"/>
</dbReference>
<keyword evidence="1" id="KW-0614">Plasmid</keyword>
<accession>A0A0G3XNI0</accession>
<evidence type="ECO:0000313" key="2">
    <source>
        <dbReference type="Proteomes" id="UP000035287"/>
    </source>
</evidence>